<dbReference type="PANTHER" id="PTHR13859:SF25">
    <property type="entry name" value="ARGININE-GLUTAMIC ACID DIPEPTIDE REPEAT PROTEIN"/>
    <property type="match status" value="1"/>
</dbReference>
<feature type="compositionally biased region" description="Basic and acidic residues" evidence="5">
    <location>
        <begin position="175"/>
        <end position="186"/>
    </location>
</feature>
<comment type="subcellular location">
    <subcellularLocation>
        <location evidence="1">Nucleus</location>
    </subcellularLocation>
</comment>
<proteinExistence type="predicted"/>
<evidence type="ECO:0000313" key="8">
    <source>
        <dbReference type="Proteomes" id="UP000824890"/>
    </source>
</evidence>
<feature type="domain" description="DUF7650" evidence="6">
    <location>
        <begin position="73"/>
        <end position="145"/>
    </location>
</feature>
<dbReference type="EMBL" id="JAGKQM010000009">
    <property type="protein sequence ID" value="KAH0913448.1"/>
    <property type="molecule type" value="Genomic_DNA"/>
</dbReference>
<accession>A0ABQ8CA70</accession>
<gene>
    <name evidence="7" type="ORF">HID58_036769</name>
</gene>
<evidence type="ECO:0000256" key="1">
    <source>
        <dbReference type="ARBA" id="ARBA00004123"/>
    </source>
</evidence>
<dbReference type="Pfam" id="PF24662">
    <property type="entry name" value="DUF7650"/>
    <property type="match status" value="1"/>
</dbReference>
<feature type="compositionally biased region" description="Basic and acidic residues" evidence="5">
    <location>
        <begin position="140"/>
        <end position="155"/>
    </location>
</feature>
<dbReference type="Proteomes" id="UP000824890">
    <property type="component" value="Unassembled WGS sequence"/>
</dbReference>
<evidence type="ECO:0000259" key="6">
    <source>
        <dbReference type="Pfam" id="PF24662"/>
    </source>
</evidence>
<sequence>MCYTTTSIISPYVFILCLKDFVLKDRPVLVSKSFAEGNITLEKYVTTVKGLDRRRPTVPGLGGAAAYTSLTSAEIVNQLKGRSSRLSKVRCNDIFWEAPRLLARGWRSEQRKDHRGYNIVFIVPGVERFSRGELVKGDQYFDSRREEDGSKETGRKPLVQVEDSEPSFLLNGENTESKASDRRQDSKPVVLTEHPKLPPIVWKLSFQRSRGASET</sequence>
<reference evidence="7 8" key="1">
    <citation type="submission" date="2021-05" db="EMBL/GenBank/DDBJ databases">
        <title>Genome Assembly of Synthetic Allotetraploid Brassica napus Reveals Homoeologous Exchanges between Subgenomes.</title>
        <authorList>
            <person name="Davis J.T."/>
        </authorList>
    </citation>
    <scope>NUCLEOTIDE SEQUENCE [LARGE SCALE GENOMIC DNA]</scope>
    <source>
        <strain evidence="8">cv. Da-Ae</strain>
        <tissue evidence="7">Seedling</tissue>
    </source>
</reference>
<feature type="region of interest" description="Disordered" evidence="5">
    <location>
        <begin position="140"/>
        <end position="192"/>
    </location>
</feature>
<evidence type="ECO:0000256" key="3">
    <source>
        <dbReference type="ARBA" id="ARBA00023163"/>
    </source>
</evidence>
<comment type="caution">
    <text evidence="7">The sequence shown here is derived from an EMBL/GenBank/DDBJ whole genome shotgun (WGS) entry which is preliminary data.</text>
</comment>
<organism evidence="7 8">
    <name type="scientific">Brassica napus</name>
    <name type="common">Rape</name>
    <dbReference type="NCBI Taxonomy" id="3708"/>
    <lineage>
        <taxon>Eukaryota</taxon>
        <taxon>Viridiplantae</taxon>
        <taxon>Streptophyta</taxon>
        <taxon>Embryophyta</taxon>
        <taxon>Tracheophyta</taxon>
        <taxon>Spermatophyta</taxon>
        <taxon>Magnoliopsida</taxon>
        <taxon>eudicotyledons</taxon>
        <taxon>Gunneridae</taxon>
        <taxon>Pentapetalae</taxon>
        <taxon>rosids</taxon>
        <taxon>malvids</taxon>
        <taxon>Brassicales</taxon>
        <taxon>Brassicaceae</taxon>
        <taxon>Brassiceae</taxon>
        <taxon>Brassica</taxon>
    </lineage>
</organism>
<keyword evidence="3" id="KW-0804">Transcription</keyword>
<evidence type="ECO:0000256" key="4">
    <source>
        <dbReference type="ARBA" id="ARBA00023242"/>
    </source>
</evidence>
<evidence type="ECO:0000256" key="5">
    <source>
        <dbReference type="SAM" id="MobiDB-lite"/>
    </source>
</evidence>
<dbReference type="PANTHER" id="PTHR13859">
    <property type="entry name" value="ATROPHIN-RELATED"/>
    <property type="match status" value="1"/>
</dbReference>
<name>A0ABQ8CA70_BRANA</name>
<keyword evidence="2" id="KW-0805">Transcription regulation</keyword>
<keyword evidence="8" id="KW-1185">Reference proteome</keyword>
<evidence type="ECO:0000256" key="2">
    <source>
        <dbReference type="ARBA" id="ARBA00023015"/>
    </source>
</evidence>
<dbReference type="InterPro" id="IPR056067">
    <property type="entry name" value="DUF7650"/>
</dbReference>
<protein>
    <recommendedName>
        <fullName evidence="6">DUF7650 domain-containing protein</fullName>
    </recommendedName>
</protein>
<evidence type="ECO:0000313" key="7">
    <source>
        <dbReference type="EMBL" id="KAH0913448.1"/>
    </source>
</evidence>
<keyword evidence="4" id="KW-0539">Nucleus</keyword>